<reference evidence="3 4" key="1">
    <citation type="submission" date="2021-05" db="EMBL/GenBank/DDBJ databases">
        <title>Genome Assembly of Synthetic Allotetraploid Brassica napus Reveals Homoeologous Exchanges between Subgenomes.</title>
        <authorList>
            <person name="Davis J.T."/>
        </authorList>
    </citation>
    <scope>NUCLEOTIDE SEQUENCE [LARGE SCALE GENOMIC DNA]</scope>
    <source>
        <strain evidence="4">cv. Da-Ae</strain>
        <tissue evidence="3">Seedling</tissue>
    </source>
</reference>
<dbReference type="EMBL" id="JAGKQM010000013">
    <property type="protein sequence ID" value="KAH0889549.1"/>
    <property type="molecule type" value="Genomic_DNA"/>
</dbReference>
<dbReference type="PANTHER" id="PTHR10971">
    <property type="entry name" value="MRNA EXPORT FACTOR AND BUB3"/>
    <property type="match status" value="1"/>
</dbReference>
<name>A0ABQ8AAH8_BRANA</name>
<organism evidence="3 4">
    <name type="scientific">Brassica napus</name>
    <name type="common">Rape</name>
    <dbReference type="NCBI Taxonomy" id="3708"/>
    <lineage>
        <taxon>Eukaryota</taxon>
        <taxon>Viridiplantae</taxon>
        <taxon>Streptophyta</taxon>
        <taxon>Embryophyta</taxon>
        <taxon>Tracheophyta</taxon>
        <taxon>Spermatophyta</taxon>
        <taxon>Magnoliopsida</taxon>
        <taxon>eudicotyledons</taxon>
        <taxon>Gunneridae</taxon>
        <taxon>Pentapetalae</taxon>
        <taxon>rosids</taxon>
        <taxon>malvids</taxon>
        <taxon>Brassicales</taxon>
        <taxon>Brassicaceae</taxon>
        <taxon>Brassiceae</taxon>
        <taxon>Brassica</taxon>
    </lineage>
</organism>
<accession>A0ABQ8AAH8</accession>
<protein>
    <submittedName>
        <fullName evidence="3">Uncharacterized protein</fullName>
    </submittedName>
</protein>
<dbReference type="Gene3D" id="2.130.10.10">
    <property type="entry name" value="YVTN repeat-like/Quinoprotein amine dehydrogenase"/>
    <property type="match status" value="1"/>
</dbReference>
<dbReference type="InterPro" id="IPR015943">
    <property type="entry name" value="WD40/YVTN_repeat-like_dom_sf"/>
</dbReference>
<comment type="caution">
    <text evidence="3">The sequence shown here is derived from an EMBL/GenBank/DDBJ whole genome shotgun (WGS) entry which is preliminary data.</text>
</comment>
<dbReference type="Proteomes" id="UP000824890">
    <property type="component" value="Unassembled WGS sequence"/>
</dbReference>
<keyword evidence="4" id="KW-1185">Reference proteome</keyword>
<evidence type="ECO:0000256" key="2">
    <source>
        <dbReference type="ARBA" id="ARBA00022737"/>
    </source>
</evidence>
<proteinExistence type="predicted"/>
<evidence type="ECO:0000313" key="3">
    <source>
        <dbReference type="EMBL" id="KAH0889549.1"/>
    </source>
</evidence>
<keyword evidence="2" id="KW-0677">Repeat</keyword>
<evidence type="ECO:0000313" key="4">
    <source>
        <dbReference type="Proteomes" id="UP000824890"/>
    </source>
</evidence>
<evidence type="ECO:0000256" key="1">
    <source>
        <dbReference type="ARBA" id="ARBA00022574"/>
    </source>
</evidence>
<sequence>MLEKPKRRVLGKGWKARPLETRVKAREEQKNRRGKRRVYDHMDQLNKPNEFKRIVSPLKYQTRCVTAFPDQQGFLCELVGVHHLDDSQQNKNFTFKCHRDGNEIYSINALNFHPLLASLPSVINGSFGLHTAHPQRSGIGSTIADGMTWGAGNAIGHRVVDAVMGPRTIKHETVVSEAAAPASAPHVANSMGSASCNSQSKAFQESYQVCCSRVTIHYKNSSLRNFR</sequence>
<keyword evidence="1" id="KW-0853">WD repeat</keyword>
<gene>
    <name evidence="3" type="ORF">HID58_051978</name>
</gene>